<proteinExistence type="predicted"/>
<dbReference type="SUPFAM" id="SSF46689">
    <property type="entry name" value="Homeodomain-like"/>
    <property type="match status" value="2"/>
</dbReference>
<dbReference type="GO" id="GO:0043565">
    <property type="term" value="F:sequence-specific DNA binding"/>
    <property type="evidence" value="ECO:0007669"/>
    <property type="project" value="InterPro"/>
</dbReference>
<dbReference type="Pfam" id="PF06719">
    <property type="entry name" value="AraC_N"/>
    <property type="match status" value="1"/>
</dbReference>
<dbReference type="EMBL" id="OCMY01000001">
    <property type="protein sequence ID" value="SOD37976.1"/>
    <property type="molecule type" value="Genomic_DNA"/>
</dbReference>
<keyword evidence="2" id="KW-0804">Transcription</keyword>
<dbReference type="InterPro" id="IPR009594">
    <property type="entry name" value="Tscrpt_reg_HTH_AraC_N"/>
</dbReference>
<evidence type="ECO:0000313" key="5">
    <source>
        <dbReference type="Proteomes" id="UP000219271"/>
    </source>
</evidence>
<reference evidence="5" key="1">
    <citation type="submission" date="2017-09" db="EMBL/GenBank/DDBJ databases">
        <authorList>
            <person name="Varghese N."/>
            <person name="Submissions S."/>
        </authorList>
    </citation>
    <scope>NUCLEOTIDE SEQUENCE [LARGE SCALE GENOMIC DNA]</scope>
    <source>
        <strain evidence="5">JKS000234</strain>
    </source>
</reference>
<evidence type="ECO:0000313" key="4">
    <source>
        <dbReference type="EMBL" id="SOD37976.1"/>
    </source>
</evidence>
<sequence length="319" mass="35755">MHLQPIDRWPNALRQQTAALRREIAARLQTYTGSRPNIVKPFPGMMMAELHEPTPPMSYIYEPSLSLIIQGEKRVSLGDTTYTYNESRFFLTAVNLPTIAEVPQASAEEPFLSLLITLDLPLALEVIADMEQHGSRVNPQNSGMSLGAADCSLLNAVLRYLANHDSSHNSSYVSDLIQREILYRILTSEAGSVFRETVLTGTSSQRVSIAINWLRENYVQPLSVEALAQRAGMGVSTLHHHFRRMTTMSPLQFQKHLRLYEARRLLIAEEIDASSAAIRVGYESVTQFHREYKRMFGATPIKDKAQLLAGTGNLAMAVR</sequence>
<dbReference type="Gene3D" id="1.10.10.60">
    <property type="entry name" value="Homeodomain-like"/>
    <property type="match status" value="2"/>
</dbReference>
<dbReference type="PROSITE" id="PS01124">
    <property type="entry name" value="HTH_ARAC_FAMILY_2"/>
    <property type="match status" value="1"/>
</dbReference>
<accession>A0A286BUY9</accession>
<dbReference type="AlphaFoldDB" id="A0A286BUY9"/>
<dbReference type="PANTHER" id="PTHR43436:SF1">
    <property type="entry name" value="TRANSCRIPTIONAL REGULATORY PROTEIN"/>
    <property type="match status" value="1"/>
</dbReference>
<dbReference type="OrthoDB" id="34150at2"/>
<dbReference type="Proteomes" id="UP000219271">
    <property type="component" value="Unassembled WGS sequence"/>
</dbReference>
<name>A0A286BUY9_9GAMM</name>
<dbReference type="InterPro" id="IPR018060">
    <property type="entry name" value="HTH_AraC"/>
</dbReference>
<feature type="domain" description="HTH araC/xylS-type" evidence="3">
    <location>
        <begin position="208"/>
        <end position="306"/>
    </location>
</feature>
<evidence type="ECO:0000256" key="1">
    <source>
        <dbReference type="ARBA" id="ARBA00023015"/>
    </source>
</evidence>
<organism evidence="4 5">
    <name type="scientific">Candidatus Pantoea floridensis</name>
    <dbReference type="NCBI Taxonomy" id="1938870"/>
    <lineage>
        <taxon>Bacteria</taxon>
        <taxon>Pseudomonadati</taxon>
        <taxon>Pseudomonadota</taxon>
        <taxon>Gammaproteobacteria</taxon>
        <taxon>Enterobacterales</taxon>
        <taxon>Erwiniaceae</taxon>
        <taxon>Pantoea</taxon>
    </lineage>
</organism>
<dbReference type="GO" id="GO:0003700">
    <property type="term" value="F:DNA-binding transcription factor activity"/>
    <property type="evidence" value="ECO:0007669"/>
    <property type="project" value="InterPro"/>
</dbReference>
<gene>
    <name evidence="4" type="ORF">SAMN06273570_2359</name>
</gene>
<dbReference type="PANTHER" id="PTHR43436">
    <property type="entry name" value="ARAC-FAMILY TRANSCRIPTIONAL REGULATOR"/>
    <property type="match status" value="1"/>
</dbReference>
<keyword evidence="4" id="KW-0238">DNA-binding</keyword>
<evidence type="ECO:0000256" key="2">
    <source>
        <dbReference type="ARBA" id="ARBA00023163"/>
    </source>
</evidence>
<keyword evidence="1" id="KW-0805">Transcription regulation</keyword>
<protein>
    <submittedName>
        <fullName evidence="4">AraC-type DNA-binding protein</fullName>
    </submittedName>
</protein>
<dbReference type="InterPro" id="IPR009057">
    <property type="entry name" value="Homeodomain-like_sf"/>
</dbReference>
<dbReference type="RefSeq" id="WP_097095928.1">
    <property type="nucleotide sequence ID" value="NZ_OCMY01000001.1"/>
</dbReference>
<evidence type="ECO:0000259" key="3">
    <source>
        <dbReference type="PROSITE" id="PS01124"/>
    </source>
</evidence>
<keyword evidence="5" id="KW-1185">Reference proteome</keyword>
<dbReference type="SMART" id="SM00342">
    <property type="entry name" value="HTH_ARAC"/>
    <property type="match status" value="1"/>
</dbReference>
<dbReference type="Pfam" id="PF12833">
    <property type="entry name" value="HTH_18"/>
    <property type="match status" value="1"/>
</dbReference>